<dbReference type="EMBL" id="JAJVCN010000003">
    <property type="protein sequence ID" value="MCE7008725.1"/>
    <property type="molecule type" value="Genomic_DNA"/>
</dbReference>
<comment type="caution">
    <text evidence="2">The sequence shown here is derived from an EMBL/GenBank/DDBJ whole genome shotgun (WGS) entry which is preliminary data.</text>
</comment>
<organism evidence="2 3">
    <name type="scientific">Kibdelosporangium philippinense</name>
    <dbReference type="NCBI Taxonomy" id="211113"/>
    <lineage>
        <taxon>Bacteria</taxon>
        <taxon>Bacillati</taxon>
        <taxon>Actinomycetota</taxon>
        <taxon>Actinomycetes</taxon>
        <taxon>Pseudonocardiales</taxon>
        <taxon>Pseudonocardiaceae</taxon>
        <taxon>Kibdelosporangium</taxon>
    </lineage>
</organism>
<sequence>MASKPTVTLTFAGDEKRLTAAMARVGAASDSMSDRVGRSGASMLSMATNLGTAGSAITGVTSAMGALSTASGALLALPAIGVAAAGAMAAVKLGADGATRAFDRLGPTIDGLKSAVSSSFERALNPAVDNLRGILPQLRAPLQNIVTQIGGMATEATKVVKLPQNMQVLKAALDGAGLSTGNLRKAVAPLTQAFIDLVSVGVPGLGSMTQNAGGLAQSFADWVREAKESGQLAEWLENGRDALRAIWDALQDIVGIVGGVFRGISAGAGGAAGALGPLLDGLNRIVNSEQGQEVLRAIGEALARIGEAITSVALPAFDALAPLLPPLLELFTRIVEILAEELVPVIEFLAPGLEAIAGFIADNVEWLAPLATGLTIAAGAWWLLNAAMMANPVILLVTLLAGLVVAIVSLWERSAEFRDFWIGLWTVIETSVSNSVQWIEDRWTDLIGFFESIPDKVGRALGLMGDVVGRTFRAAGNMAIDALNWTIDRLNTAIHNINIVNPFENVPYIGRVPRMHTGGKVGGAPGTEQMRILQAGETVLPANASTGGDGVALKVASGADSGIAELIDYLIRTGQIQAVRST</sequence>
<keyword evidence="1" id="KW-0812">Transmembrane</keyword>
<keyword evidence="3" id="KW-1185">Reference proteome</keyword>
<dbReference type="Proteomes" id="UP001521150">
    <property type="component" value="Unassembled WGS sequence"/>
</dbReference>
<evidence type="ECO:0000313" key="2">
    <source>
        <dbReference type="EMBL" id="MCE7008725.1"/>
    </source>
</evidence>
<gene>
    <name evidence="2" type="ORF">LWC34_38830</name>
</gene>
<evidence type="ECO:0008006" key="4">
    <source>
        <dbReference type="Google" id="ProtNLM"/>
    </source>
</evidence>
<keyword evidence="1" id="KW-0472">Membrane</keyword>
<reference evidence="2 3" key="1">
    <citation type="submission" date="2021-12" db="EMBL/GenBank/DDBJ databases">
        <title>Genome sequence of Kibdelosporangium philippinense ATCC 49844.</title>
        <authorList>
            <person name="Fedorov E.A."/>
            <person name="Omeragic M."/>
            <person name="Shalygina K.F."/>
            <person name="Maclea K.S."/>
        </authorList>
    </citation>
    <scope>NUCLEOTIDE SEQUENCE [LARGE SCALE GENOMIC DNA]</scope>
    <source>
        <strain evidence="2 3">ATCC 49844</strain>
    </source>
</reference>
<evidence type="ECO:0000256" key="1">
    <source>
        <dbReference type="SAM" id="Phobius"/>
    </source>
</evidence>
<accession>A0ABS8ZP66</accession>
<evidence type="ECO:0000313" key="3">
    <source>
        <dbReference type="Proteomes" id="UP001521150"/>
    </source>
</evidence>
<proteinExistence type="predicted"/>
<name>A0ABS8ZP66_9PSEU</name>
<dbReference type="RefSeq" id="WP_233730196.1">
    <property type="nucleotide sequence ID" value="NZ_JAJVCN010000003.1"/>
</dbReference>
<keyword evidence="1" id="KW-1133">Transmembrane helix</keyword>
<feature type="transmembrane region" description="Helical" evidence="1">
    <location>
        <begin position="366"/>
        <end position="384"/>
    </location>
</feature>
<protein>
    <recommendedName>
        <fullName evidence="4">Phage-related protein</fullName>
    </recommendedName>
</protein>
<feature type="transmembrane region" description="Helical" evidence="1">
    <location>
        <begin position="390"/>
        <end position="411"/>
    </location>
</feature>